<feature type="transmembrane region" description="Helical" evidence="7">
    <location>
        <begin position="121"/>
        <end position="140"/>
    </location>
</feature>
<feature type="transmembrane region" description="Helical" evidence="7">
    <location>
        <begin position="21"/>
        <end position="45"/>
    </location>
</feature>
<dbReference type="KEGG" id="nsh:GXM_00736"/>
<evidence type="ECO:0000256" key="4">
    <source>
        <dbReference type="ARBA" id="ARBA00022692"/>
    </source>
</evidence>
<keyword evidence="5 7" id="KW-1133">Transmembrane helix</keyword>
<comment type="similarity">
    <text evidence="2">Belongs to the bacterial sugar transferase family.</text>
</comment>
<evidence type="ECO:0000313" key="10">
    <source>
        <dbReference type="Proteomes" id="UP000326678"/>
    </source>
</evidence>
<keyword evidence="10" id="KW-1185">Reference proteome</keyword>
<reference evidence="9 10" key="1">
    <citation type="submission" date="2019-10" db="EMBL/GenBank/DDBJ databases">
        <title>Genomic and transcriptomic insights into the perfect genentic adaptation of a filamentous nitrogen-fixing cyanobacterium to rice fields.</title>
        <authorList>
            <person name="Chen Z."/>
        </authorList>
    </citation>
    <scope>NUCLEOTIDE SEQUENCE [LARGE SCALE GENOMIC DNA]</scope>
    <source>
        <strain evidence="9">CCNUC1</strain>
    </source>
</reference>
<name>A0A5P8VS39_9NOSO</name>
<accession>A0A5P8VS39</accession>
<comment type="subcellular location">
    <subcellularLocation>
        <location evidence="1">Membrane</location>
        <topology evidence="1">Multi-pass membrane protein</topology>
    </subcellularLocation>
</comment>
<feature type="transmembrane region" description="Helical" evidence="7">
    <location>
        <begin position="88"/>
        <end position="109"/>
    </location>
</feature>
<dbReference type="PANTHER" id="PTHR30576">
    <property type="entry name" value="COLANIC BIOSYNTHESIS UDP-GLUCOSE LIPID CARRIER TRANSFERASE"/>
    <property type="match status" value="1"/>
</dbReference>
<evidence type="ECO:0000259" key="8">
    <source>
        <dbReference type="Pfam" id="PF02397"/>
    </source>
</evidence>
<evidence type="ECO:0000256" key="3">
    <source>
        <dbReference type="ARBA" id="ARBA00022679"/>
    </source>
</evidence>
<protein>
    <submittedName>
        <fullName evidence="9">Sugar transferase</fullName>
    </submittedName>
</protein>
<dbReference type="EMBL" id="CP045226">
    <property type="protein sequence ID" value="QFS43263.1"/>
    <property type="molecule type" value="Genomic_DNA"/>
</dbReference>
<dbReference type="GO" id="GO:0016020">
    <property type="term" value="C:membrane"/>
    <property type="evidence" value="ECO:0007669"/>
    <property type="project" value="UniProtKB-SubCell"/>
</dbReference>
<evidence type="ECO:0000256" key="6">
    <source>
        <dbReference type="ARBA" id="ARBA00023136"/>
    </source>
</evidence>
<dbReference type="Proteomes" id="UP000326678">
    <property type="component" value="Chromosome Gxm1"/>
</dbReference>
<keyword evidence="6 7" id="KW-0472">Membrane</keyword>
<dbReference type="NCBIfam" id="TIGR03025">
    <property type="entry name" value="EPS_sugtrans"/>
    <property type="match status" value="1"/>
</dbReference>
<dbReference type="PANTHER" id="PTHR30576:SF0">
    <property type="entry name" value="UNDECAPRENYL-PHOSPHATE N-ACETYLGALACTOSAMINYL 1-PHOSPHATE TRANSFERASE-RELATED"/>
    <property type="match status" value="1"/>
</dbReference>
<dbReference type="InterPro" id="IPR003362">
    <property type="entry name" value="Bact_transf"/>
</dbReference>
<keyword evidence="3 9" id="KW-0808">Transferase</keyword>
<organism evidence="9 10">
    <name type="scientific">Nostoc sphaeroides CCNUC1</name>
    <dbReference type="NCBI Taxonomy" id="2653204"/>
    <lineage>
        <taxon>Bacteria</taxon>
        <taxon>Bacillati</taxon>
        <taxon>Cyanobacteriota</taxon>
        <taxon>Cyanophyceae</taxon>
        <taxon>Nostocales</taxon>
        <taxon>Nostocaceae</taxon>
        <taxon>Nostoc</taxon>
    </lineage>
</organism>
<feature type="transmembrane region" description="Helical" evidence="7">
    <location>
        <begin position="289"/>
        <end position="310"/>
    </location>
</feature>
<evidence type="ECO:0000256" key="5">
    <source>
        <dbReference type="ARBA" id="ARBA00022989"/>
    </source>
</evidence>
<evidence type="ECO:0000313" key="9">
    <source>
        <dbReference type="EMBL" id="QFS43263.1"/>
    </source>
</evidence>
<dbReference type="InterPro" id="IPR017475">
    <property type="entry name" value="EPS_sugar_tfrase"/>
</dbReference>
<feature type="domain" description="Bacterial sugar transferase" evidence="8">
    <location>
        <begin position="284"/>
        <end position="466"/>
    </location>
</feature>
<keyword evidence="4 7" id="KW-0812">Transmembrane</keyword>
<proteinExistence type="inferred from homology"/>
<evidence type="ECO:0000256" key="2">
    <source>
        <dbReference type="ARBA" id="ARBA00006464"/>
    </source>
</evidence>
<dbReference type="AlphaFoldDB" id="A0A5P8VS39"/>
<sequence>MQMTINLAVGKKAKKLYQTDNILCILLLLGDIVGLLLSLSLSLWLRLEQNLNSFDPLIYLFVFLVLAGLYLGDTYHPDTQIAGLRAPSRVLISNVVVASVIAALIYFSGVWGKDIVLKRGILLPSLGIFTIWAMVSRLWAAKWVRSQAQHSRWLILGADKKAILFGKTFLKHSSLGRLVVLATPEANTSELGESNRVYVGSLNDLPQWSQQSWSGVVVTTPTELSSAEIQQLMQLRLSGVSIYGIPDICETLWQKLPSFLLQDNWLAFGAGFNLTADSINQKLKRLLDIILAWLLFQFLFPLILLVVLAIKLDSPGPVFYTQMRTGLEGKPFKVYKFRSMYQDAEKRGVQWAKERDPRITRVGRWLRLTRIDELPQILNVLWGEMSLIGPRPERPEFDIKLQQEIPYYDLRYVVKPGITGWAQVMYPYGASVEDAYEKLAYDLYYIKNYSLALDLAIVFKTIRVVLLGKGR</sequence>
<dbReference type="GO" id="GO:0016780">
    <property type="term" value="F:phosphotransferase activity, for other substituted phosphate groups"/>
    <property type="evidence" value="ECO:0007669"/>
    <property type="project" value="TreeGrafter"/>
</dbReference>
<feature type="transmembrane region" description="Helical" evidence="7">
    <location>
        <begin position="57"/>
        <end position="76"/>
    </location>
</feature>
<dbReference type="Pfam" id="PF02397">
    <property type="entry name" value="Bac_transf"/>
    <property type="match status" value="1"/>
</dbReference>
<evidence type="ECO:0000256" key="1">
    <source>
        <dbReference type="ARBA" id="ARBA00004141"/>
    </source>
</evidence>
<evidence type="ECO:0000256" key="7">
    <source>
        <dbReference type="SAM" id="Phobius"/>
    </source>
</evidence>
<gene>
    <name evidence="9" type="ORF">GXM_00736</name>
</gene>